<dbReference type="EMBL" id="PGFB01000003">
    <property type="protein sequence ID" value="PJJ61872.1"/>
    <property type="molecule type" value="Genomic_DNA"/>
</dbReference>
<keyword evidence="3" id="KW-0813">Transport</keyword>
<sequence length="436" mass="45858">MSHRTMGAKALAVAAATAATIALTSCSGSSGNDAALAPITDPQAVSGTVNVLAWQGSDGPLKAVIPAFEKEYPNLTVNLEVVGYDDVSTRLTVGLQSGTNLPDVVGVTVERMKTVTGTFPDGLVDLSTFGLDERESEWAPAKWPAATGDDNELFGVPWDMGPVAVYYRADLFEQAGIDPASIVTWDDYLAAGDKLQDLGVKLFPLSVANSQLYSSQLQQLGESYFTDSGEVNLDSDDSIAVATRLQKAVQGGYAEIVNNDDGLTTALKSGAVGSLIMPVWYSGSFQTNLPEMAGQWGVLTLPELEDGGSRASNQGGSYLVVPAKSSNPQGGYLFATFALGTVDSANTMMELGSMSSLLAAHSEPAFTEPVDYFGGQKVYQLFADTIPDIAAVPFTSDYDKADQIVIDAMNKIVVSNADPASTMKDAAAQLRNQIGQ</sequence>
<dbReference type="Pfam" id="PF01547">
    <property type="entry name" value="SBP_bac_1"/>
    <property type="match status" value="1"/>
</dbReference>
<dbReference type="InterPro" id="IPR050490">
    <property type="entry name" value="Bact_solute-bd_prot1"/>
</dbReference>
<dbReference type="OrthoDB" id="2515046at2"/>
<evidence type="ECO:0000313" key="6">
    <source>
        <dbReference type="Proteomes" id="UP000230161"/>
    </source>
</evidence>
<dbReference type="RefSeq" id="WP_100344497.1">
    <property type="nucleotide sequence ID" value="NZ_PGFB01000003.1"/>
</dbReference>
<keyword evidence="4" id="KW-0732">Signal</keyword>
<evidence type="ECO:0000256" key="3">
    <source>
        <dbReference type="ARBA" id="ARBA00022448"/>
    </source>
</evidence>
<evidence type="ECO:0000256" key="4">
    <source>
        <dbReference type="ARBA" id="ARBA00022729"/>
    </source>
</evidence>
<gene>
    <name evidence="5" type="ORF">CLV54_1659</name>
</gene>
<evidence type="ECO:0000256" key="1">
    <source>
        <dbReference type="ARBA" id="ARBA00004196"/>
    </source>
</evidence>
<dbReference type="SUPFAM" id="SSF53850">
    <property type="entry name" value="Periplasmic binding protein-like II"/>
    <property type="match status" value="1"/>
</dbReference>
<comment type="caution">
    <text evidence="5">The sequence shown here is derived from an EMBL/GenBank/DDBJ whole genome shotgun (WGS) entry which is preliminary data.</text>
</comment>
<name>A0A2M9BVA0_9MICO</name>
<evidence type="ECO:0000256" key="2">
    <source>
        <dbReference type="ARBA" id="ARBA00008520"/>
    </source>
</evidence>
<comment type="subcellular location">
    <subcellularLocation>
        <location evidence="1">Cell envelope</location>
    </subcellularLocation>
</comment>
<evidence type="ECO:0000313" key="5">
    <source>
        <dbReference type="EMBL" id="PJJ61872.1"/>
    </source>
</evidence>
<dbReference type="PANTHER" id="PTHR43649:SF31">
    <property type="entry name" value="SN-GLYCEROL-3-PHOSPHATE-BINDING PERIPLASMIC PROTEIN UGPB"/>
    <property type="match status" value="1"/>
</dbReference>
<accession>A0A2M9BVA0</accession>
<dbReference type="AlphaFoldDB" id="A0A2M9BVA0"/>
<protein>
    <submittedName>
        <fullName evidence="5">Lactose/L-arabinose transport system substrate-binding protein</fullName>
    </submittedName>
</protein>
<organism evidence="5 6">
    <name type="scientific">Compostimonas suwonensis</name>
    <dbReference type="NCBI Taxonomy" id="1048394"/>
    <lineage>
        <taxon>Bacteria</taxon>
        <taxon>Bacillati</taxon>
        <taxon>Actinomycetota</taxon>
        <taxon>Actinomycetes</taxon>
        <taxon>Micrococcales</taxon>
        <taxon>Microbacteriaceae</taxon>
        <taxon>Compostimonas</taxon>
    </lineage>
</organism>
<dbReference type="Gene3D" id="3.40.190.10">
    <property type="entry name" value="Periplasmic binding protein-like II"/>
    <property type="match status" value="1"/>
</dbReference>
<dbReference type="Proteomes" id="UP000230161">
    <property type="component" value="Unassembled WGS sequence"/>
</dbReference>
<reference evidence="5 6" key="1">
    <citation type="submission" date="2017-11" db="EMBL/GenBank/DDBJ databases">
        <title>Genomic Encyclopedia of Archaeal and Bacterial Type Strains, Phase II (KMG-II): From Individual Species to Whole Genera.</title>
        <authorList>
            <person name="Goeker M."/>
        </authorList>
    </citation>
    <scope>NUCLEOTIDE SEQUENCE [LARGE SCALE GENOMIC DNA]</scope>
    <source>
        <strain evidence="5 6">DSM 25625</strain>
    </source>
</reference>
<dbReference type="PROSITE" id="PS51257">
    <property type="entry name" value="PROKAR_LIPOPROTEIN"/>
    <property type="match status" value="1"/>
</dbReference>
<comment type="similarity">
    <text evidence="2">Belongs to the bacterial solute-binding protein 1 family.</text>
</comment>
<proteinExistence type="inferred from homology"/>
<dbReference type="GO" id="GO:0030313">
    <property type="term" value="C:cell envelope"/>
    <property type="evidence" value="ECO:0007669"/>
    <property type="project" value="UniProtKB-SubCell"/>
</dbReference>
<dbReference type="InterPro" id="IPR006059">
    <property type="entry name" value="SBP"/>
</dbReference>
<keyword evidence="6" id="KW-1185">Reference proteome</keyword>
<dbReference type="PANTHER" id="PTHR43649">
    <property type="entry name" value="ARABINOSE-BINDING PROTEIN-RELATED"/>
    <property type="match status" value="1"/>
</dbReference>